<dbReference type="AlphaFoldDB" id="A0A0E9QQW8"/>
<reference evidence="2" key="2">
    <citation type="journal article" date="2015" name="Fish Shellfish Immunol.">
        <title>Early steps in the European eel (Anguilla anguilla)-Vibrio vulnificus interaction in the gills: Role of the RtxA13 toxin.</title>
        <authorList>
            <person name="Callol A."/>
            <person name="Pajuelo D."/>
            <person name="Ebbesson L."/>
            <person name="Teles M."/>
            <person name="MacKenzie S."/>
            <person name="Amaro C."/>
        </authorList>
    </citation>
    <scope>NUCLEOTIDE SEQUENCE</scope>
</reference>
<evidence type="ECO:0000256" key="1">
    <source>
        <dbReference type="SAM" id="MobiDB-lite"/>
    </source>
</evidence>
<dbReference type="EMBL" id="GBXM01089720">
    <property type="protein sequence ID" value="JAH18857.1"/>
    <property type="molecule type" value="Transcribed_RNA"/>
</dbReference>
<feature type="region of interest" description="Disordered" evidence="1">
    <location>
        <begin position="1"/>
        <end position="39"/>
    </location>
</feature>
<name>A0A0E9QQW8_ANGAN</name>
<proteinExistence type="predicted"/>
<reference evidence="2" key="1">
    <citation type="submission" date="2014-11" db="EMBL/GenBank/DDBJ databases">
        <authorList>
            <person name="Amaro Gonzalez C."/>
        </authorList>
    </citation>
    <scope>NUCLEOTIDE SEQUENCE</scope>
</reference>
<accession>A0A0E9QQW8</accession>
<organism evidence="2">
    <name type="scientific">Anguilla anguilla</name>
    <name type="common">European freshwater eel</name>
    <name type="synonym">Muraena anguilla</name>
    <dbReference type="NCBI Taxonomy" id="7936"/>
    <lineage>
        <taxon>Eukaryota</taxon>
        <taxon>Metazoa</taxon>
        <taxon>Chordata</taxon>
        <taxon>Craniata</taxon>
        <taxon>Vertebrata</taxon>
        <taxon>Euteleostomi</taxon>
        <taxon>Actinopterygii</taxon>
        <taxon>Neopterygii</taxon>
        <taxon>Teleostei</taxon>
        <taxon>Anguilliformes</taxon>
        <taxon>Anguillidae</taxon>
        <taxon>Anguilla</taxon>
    </lineage>
</organism>
<protein>
    <submittedName>
        <fullName evidence="2">Uncharacterized protein</fullName>
    </submittedName>
</protein>
<sequence>MRNVGPQLASRWSSELGRPTLPPPRAGRIQQLKSQRSSQ</sequence>
<evidence type="ECO:0000313" key="2">
    <source>
        <dbReference type="EMBL" id="JAH18857.1"/>
    </source>
</evidence>